<proteinExistence type="predicted"/>
<dbReference type="EMBL" id="JAHLJV010000010">
    <property type="protein sequence ID" value="KAK1596871.1"/>
    <property type="molecule type" value="Genomic_DNA"/>
</dbReference>
<protein>
    <submittedName>
        <fullName evidence="3">Uncharacterized protein</fullName>
    </submittedName>
</protein>
<name>A0AAD8V9J8_9PEZI</name>
<organism evidence="3 4">
    <name type="scientific">Colletotrichum navitas</name>
    <dbReference type="NCBI Taxonomy" id="681940"/>
    <lineage>
        <taxon>Eukaryota</taxon>
        <taxon>Fungi</taxon>
        <taxon>Dikarya</taxon>
        <taxon>Ascomycota</taxon>
        <taxon>Pezizomycotina</taxon>
        <taxon>Sordariomycetes</taxon>
        <taxon>Hypocreomycetidae</taxon>
        <taxon>Glomerellales</taxon>
        <taxon>Glomerellaceae</taxon>
        <taxon>Colletotrichum</taxon>
        <taxon>Colletotrichum graminicola species complex</taxon>
    </lineage>
</organism>
<feature type="region of interest" description="Disordered" evidence="1">
    <location>
        <begin position="1"/>
        <end position="31"/>
    </location>
</feature>
<evidence type="ECO:0000313" key="3">
    <source>
        <dbReference type="EMBL" id="KAK1596871.1"/>
    </source>
</evidence>
<sequence length="254" mass="28543">MRFPAKGKSRAHTTSEPERAMSVSEGKKGKTPATDLDWFGCHPFPKLYVDYQQRDRCPLSGCHLNSWAGRSIVLSRPDHSVWASTRGCMPWTAGARLGPSAVMDVAVSVMFRGVRLGVLSHFGAALWVGFICVFVWTVLPLAFQVRSLPREPTNQPYLPPFPLGVVICSSRVGHPFASRKIDCWSARDRNLTFDSAHIRRSLLFPLQPWRGPFLLDSTLRPRVDPPPRLQEAIHEIDEVEPRSPDAFSYSPFSF</sequence>
<keyword evidence="2" id="KW-0472">Membrane</keyword>
<accession>A0AAD8V9J8</accession>
<evidence type="ECO:0000313" key="4">
    <source>
        <dbReference type="Proteomes" id="UP001230504"/>
    </source>
</evidence>
<comment type="caution">
    <text evidence="3">The sequence shown here is derived from an EMBL/GenBank/DDBJ whole genome shotgun (WGS) entry which is preliminary data.</text>
</comment>
<feature type="transmembrane region" description="Helical" evidence="2">
    <location>
        <begin position="118"/>
        <end position="143"/>
    </location>
</feature>
<dbReference type="GeneID" id="85436809"/>
<dbReference type="Proteomes" id="UP001230504">
    <property type="component" value="Unassembled WGS sequence"/>
</dbReference>
<evidence type="ECO:0000256" key="2">
    <source>
        <dbReference type="SAM" id="Phobius"/>
    </source>
</evidence>
<keyword evidence="2" id="KW-0812">Transmembrane</keyword>
<keyword evidence="2" id="KW-1133">Transmembrane helix</keyword>
<gene>
    <name evidence="3" type="ORF">LY79DRAFT_34141</name>
</gene>
<dbReference type="RefSeq" id="XP_060417708.1">
    <property type="nucleotide sequence ID" value="XM_060552569.1"/>
</dbReference>
<dbReference type="AlphaFoldDB" id="A0AAD8V9J8"/>
<evidence type="ECO:0000256" key="1">
    <source>
        <dbReference type="SAM" id="MobiDB-lite"/>
    </source>
</evidence>
<feature type="compositionally biased region" description="Basic residues" evidence="1">
    <location>
        <begin position="1"/>
        <end position="11"/>
    </location>
</feature>
<reference evidence="3" key="1">
    <citation type="submission" date="2021-06" db="EMBL/GenBank/DDBJ databases">
        <title>Comparative genomics, transcriptomics and evolutionary studies reveal genomic signatures of adaptation to plant cell wall in hemibiotrophic fungi.</title>
        <authorList>
            <consortium name="DOE Joint Genome Institute"/>
            <person name="Baroncelli R."/>
            <person name="Diaz J.F."/>
            <person name="Benocci T."/>
            <person name="Peng M."/>
            <person name="Battaglia E."/>
            <person name="Haridas S."/>
            <person name="Andreopoulos W."/>
            <person name="Labutti K."/>
            <person name="Pangilinan J."/>
            <person name="Floch G.L."/>
            <person name="Makela M.R."/>
            <person name="Henrissat B."/>
            <person name="Grigoriev I.V."/>
            <person name="Crouch J.A."/>
            <person name="De Vries R.P."/>
            <person name="Sukno S.A."/>
            <person name="Thon M.R."/>
        </authorList>
    </citation>
    <scope>NUCLEOTIDE SEQUENCE</scope>
    <source>
        <strain evidence="3">CBS 125086</strain>
    </source>
</reference>
<keyword evidence="4" id="KW-1185">Reference proteome</keyword>